<dbReference type="Proteomes" id="UP000703269">
    <property type="component" value="Unassembled WGS sequence"/>
</dbReference>
<sequence length="379" mass="42629">MLPTTQAPKRPYDRIIEDLNSSKGSKKRRASQYTRTPLEALRHEGRWIPRALGPFVPVHAVVGLGAAQENGHNGDALYAHLTPKERQEYLKLYDPLLSIISGVKRDMAQYREDPESFARVLDMMTGASNQGRTDDIGTIKERVLCWISFVPGFPPILADTVKIQRGLKSVHCARMLCPVNLLPEFDVDQAAFMAKYEEGRMDLTADDFPAFLWDATHLDPDNLEAGLLRSQVMLKAARAIYTGPDSAKSPLPGYDGGKRPPLIIVYRAKLPVQKFTPEMVAYVAVLVRFSLSSQNTWSGREGTFCYEAFFKNIVDLFKNQDREWCKETLQWYQLWIFNRPNAPTFAPICDLLPKAPQEGSSRALLLGQLAQEGDGEPEV</sequence>
<dbReference type="EMBL" id="BPQB01000027">
    <property type="protein sequence ID" value="GJE92522.1"/>
    <property type="molecule type" value="Genomic_DNA"/>
</dbReference>
<dbReference type="OrthoDB" id="2803928at2759"/>
<evidence type="ECO:0000313" key="3">
    <source>
        <dbReference type="Proteomes" id="UP000703269"/>
    </source>
</evidence>
<proteinExistence type="predicted"/>
<reference evidence="2 3" key="1">
    <citation type="submission" date="2021-08" db="EMBL/GenBank/DDBJ databases">
        <title>Draft Genome Sequence of Phanerochaete sordida strain YK-624.</title>
        <authorList>
            <person name="Mori T."/>
            <person name="Dohra H."/>
            <person name="Suzuki T."/>
            <person name="Kawagishi H."/>
            <person name="Hirai H."/>
        </authorList>
    </citation>
    <scope>NUCLEOTIDE SEQUENCE [LARGE SCALE GENOMIC DNA]</scope>
    <source>
        <strain evidence="2 3">YK-624</strain>
    </source>
</reference>
<dbReference type="AlphaFoldDB" id="A0A9P3GD67"/>
<evidence type="ECO:0000256" key="1">
    <source>
        <dbReference type="SAM" id="MobiDB-lite"/>
    </source>
</evidence>
<name>A0A9P3GD67_9APHY</name>
<gene>
    <name evidence="2" type="ORF">PsYK624_086760</name>
</gene>
<feature type="region of interest" description="Disordered" evidence="1">
    <location>
        <begin position="1"/>
        <end position="36"/>
    </location>
</feature>
<comment type="caution">
    <text evidence="2">The sequence shown here is derived from an EMBL/GenBank/DDBJ whole genome shotgun (WGS) entry which is preliminary data.</text>
</comment>
<evidence type="ECO:0000313" key="2">
    <source>
        <dbReference type="EMBL" id="GJE92522.1"/>
    </source>
</evidence>
<accession>A0A9P3GD67</accession>
<organism evidence="2 3">
    <name type="scientific">Phanerochaete sordida</name>
    <dbReference type="NCBI Taxonomy" id="48140"/>
    <lineage>
        <taxon>Eukaryota</taxon>
        <taxon>Fungi</taxon>
        <taxon>Dikarya</taxon>
        <taxon>Basidiomycota</taxon>
        <taxon>Agaricomycotina</taxon>
        <taxon>Agaricomycetes</taxon>
        <taxon>Polyporales</taxon>
        <taxon>Phanerochaetaceae</taxon>
        <taxon>Phanerochaete</taxon>
    </lineage>
</organism>
<protein>
    <submittedName>
        <fullName evidence="2">Uncharacterized protein</fullName>
    </submittedName>
</protein>
<keyword evidence="3" id="KW-1185">Reference proteome</keyword>
<dbReference type="InterPro" id="IPR046521">
    <property type="entry name" value="DUF6698"/>
</dbReference>
<dbReference type="Pfam" id="PF20414">
    <property type="entry name" value="DUF6698"/>
    <property type="match status" value="1"/>
</dbReference>